<evidence type="ECO:0000259" key="11">
    <source>
        <dbReference type="PROSITE" id="PS50157"/>
    </source>
</evidence>
<dbReference type="AlphaFoldDB" id="A0A835CFT2"/>
<dbReference type="Gene3D" id="3.30.160.60">
    <property type="entry name" value="Classic Zinc Finger"/>
    <property type="match status" value="2"/>
</dbReference>
<keyword evidence="7" id="KW-0804">Transcription</keyword>
<evidence type="ECO:0000256" key="7">
    <source>
        <dbReference type="ARBA" id="ARBA00023163"/>
    </source>
</evidence>
<evidence type="ECO:0000256" key="6">
    <source>
        <dbReference type="ARBA" id="ARBA00023015"/>
    </source>
</evidence>
<comment type="subcellular location">
    <subcellularLocation>
        <location evidence="1">Nucleus</location>
    </subcellularLocation>
</comment>
<evidence type="ECO:0000313" key="13">
    <source>
        <dbReference type="Proteomes" id="UP000634136"/>
    </source>
</evidence>
<keyword evidence="3" id="KW-0677">Repeat</keyword>
<reference evidence="12" key="1">
    <citation type="submission" date="2020-09" db="EMBL/GenBank/DDBJ databases">
        <title>Genome-Enabled Discovery of Anthraquinone Biosynthesis in Senna tora.</title>
        <authorList>
            <person name="Kang S.-H."/>
            <person name="Pandey R.P."/>
            <person name="Lee C.-M."/>
            <person name="Sim J.-S."/>
            <person name="Jeong J.-T."/>
            <person name="Choi B.-S."/>
            <person name="Jung M."/>
            <person name="Ginzburg D."/>
            <person name="Zhao K."/>
            <person name="Won S.Y."/>
            <person name="Oh T.-J."/>
            <person name="Yu Y."/>
            <person name="Kim N.-H."/>
            <person name="Lee O.R."/>
            <person name="Lee T.-H."/>
            <person name="Bashyal P."/>
            <person name="Kim T.-S."/>
            <person name="Lee W.-H."/>
            <person name="Kawkins C."/>
            <person name="Kim C.-K."/>
            <person name="Kim J.S."/>
            <person name="Ahn B.O."/>
            <person name="Rhee S.Y."/>
            <person name="Sohng J.K."/>
        </authorList>
    </citation>
    <scope>NUCLEOTIDE SEQUENCE</scope>
    <source>
        <tissue evidence="12">Leaf</tissue>
    </source>
</reference>
<dbReference type="SUPFAM" id="SSF57667">
    <property type="entry name" value="beta-beta-alpha zinc fingers"/>
    <property type="match status" value="1"/>
</dbReference>
<comment type="caution">
    <text evidence="12">The sequence shown here is derived from an EMBL/GenBank/DDBJ whole genome shotgun (WGS) entry which is preliminary data.</text>
</comment>
<dbReference type="Pfam" id="PF23118">
    <property type="entry name" value="zf-C2H2_STOP2_C"/>
    <property type="match status" value="1"/>
</dbReference>
<dbReference type="EMBL" id="JAAIUW010000003">
    <property type="protein sequence ID" value="KAF7839941.1"/>
    <property type="molecule type" value="Genomic_DNA"/>
</dbReference>
<dbReference type="InterPro" id="IPR059161">
    <property type="entry name" value="Znf-C2H2_STOP1/2_3rd"/>
</dbReference>
<keyword evidence="4 9" id="KW-0863">Zinc-finger</keyword>
<feature type="domain" description="C2H2-type" evidence="11">
    <location>
        <begin position="190"/>
        <end position="217"/>
    </location>
</feature>
<feature type="region of interest" description="Disordered" evidence="10">
    <location>
        <begin position="1"/>
        <end position="71"/>
    </location>
</feature>
<dbReference type="GO" id="GO:0008270">
    <property type="term" value="F:zinc ion binding"/>
    <property type="evidence" value="ECO:0007669"/>
    <property type="project" value="UniProtKB-KW"/>
</dbReference>
<protein>
    <submittedName>
        <fullName evidence="12">Protein SENSITIVE TO PROTON RHIZOTOXICITY 1-like</fullName>
    </submittedName>
</protein>
<dbReference type="Proteomes" id="UP000634136">
    <property type="component" value="Unassembled WGS sequence"/>
</dbReference>
<dbReference type="GO" id="GO:0010044">
    <property type="term" value="P:response to aluminum ion"/>
    <property type="evidence" value="ECO:0007669"/>
    <property type="project" value="InterPro"/>
</dbReference>
<evidence type="ECO:0000256" key="1">
    <source>
        <dbReference type="ARBA" id="ARBA00004123"/>
    </source>
</evidence>
<dbReference type="Pfam" id="PF00096">
    <property type="entry name" value="zf-C2H2"/>
    <property type="match status" value="1"/>
</dbReference>
<dbReference type="OrthoDB" id="8113227at2759"/>
<gene>
    <name evidence="12" type="ORF">G2W53_008423</name>
</gene>
<evidence type="ECO:0000256" key="8">
    <source>
        <dbReference type="ARBA" id="ARBA00023242"/>
    </source>
</evidence>
<evidence type="ECO:0000313" key="12">
    <source>
        <dbReference type="EMBL" id="KAF7839941.1"/>
    </source>
</evidence>
<accession>A0A835CFT2</accession>
<keyword evidence="6" id="KW-0805">Transcription regulation</keyword>
<evidence type="ECO:0000256" key="10">
    <source>
        <dbReference type="SAM" id="MobiDB-lite"/>
    </source>
</evidence>
<evidence type="ECO:0000256" key="5">
    <source>
        <dbReference type="ARBA" id="ARBA00022833"/>
    </source>
</evidence>
<dbReference type="Pfam" id="PF22995">
    <property type="entry name" value="C2CH-3rd_BIRD-IDD"/>
    <property type="match status" value="1"/>
</dbReference>
<dbReference type="PANTHER" id="PTHR46352">
    <property type="entry name" value="PROTEIN SENSITIVE TO PROTON RHIZOTOXICITY 1"/>
    <property type="match status" value="1"/>
</dbReference>
<dbReference type="PANTHER" id="PTHR46352:SF14">
    <property type="entry name" value="PROTEIN SENSITIVE TO PROTON RHIZOTOXICITY 2-LIKE"/>
    <property type="match status" value="1"/>
</dbReference>
<keyword evidence="13" id="KW-1185">Reference proteome</keyword>
<proteinExistence type="predicted"/>
<name>A0A835CFT2_9FABA</name>
<keyword evidence="2" id="KW-0479">Metal-binding</keyword>
<dbReference type="SMART" id="SM00355">
    <property type="entry name" value="ZnF_C2H2"/>
    <property type="match status" value="4"/>
</dbReference>
<dbReference type="InterPro" id="IPR058196">
    <property type="entry name" value="zf-C2H2_STOP1/2_C"/>
</dbReference>
<dbReference type="InterPro" id="IPR044300">
    <property type="entry name" value="STOP1/2"/>
</dbReference>
<dbReference type="GO" id="GO:0010447">
    <property type="term" value="P:response to acidic pH"/>
    <property type="evidence" value="ECO:0007669"/>
    <property type="project" value="InterPro"/>
</dbReference>
<dbReference type="PROSITE" id="PS50157">
    <property type="entry name" value="ZINC_FINGER_C2H2_2"/>
    <property type="match status" value="1"/>
</dbReference>
<dbReference type="PROSITE" id="PS00028">
    <property type="entry name" value="ZINC_FINGER_C2H2_1"/>
    <property type="match status" value="1"/>
</dbReference>
<dbReference type="InterPro" id="IPR013087">
    <property type="entry name" value="Znf_C2H2_type"/>
</dbReference>
<sequence>MSFKEVFGSVESGSNETRDRAEEELEDGSVARGEVVEGTMGLSHAPPPRAAETRPDPPHDSNTNNADPHVPLQNLSLVRARMENLQRFISESINSNALVSKHQMDMVSSEIVSAVHQIIVNGAALVSYSQNLTAAAAAGDLPKLGFDLDHSSSFSGKANLKSEASDDDELVKDCEVVELDAVELLAEHVHFCEICGKGFRRDANLRMHMRAHGDQFKTPEALAKPSEEKVDLTRPTRFSCPFEGCNRNKKHKKFRPLKSIVCVKNHFKRSHCPKMYSCNRCHKKNFSVLSDLKSHLRNCGESKWKCSCGTTFSRKDKLFKHIALFDGHMPALAGDEEEKGKKKQVVAMEEEEEEDDQIDIKSHKEMMLMKEDEDHDGLPDGFFDDLDGFGSLENYCLWNTTSFNI</sequence>
<evidence type="ECO:0000256" key="9">
    <source>
        <dbReference type="PROSITE-ProRule" id="PRU00042"/>
    </source>
</evidence>
<dbReference type="InterPro" id="IPR055187">
    <property type="entry name" value="C2CH-3rd_BIRD-IDD"/>
</dbReference>
<keyword evidence="8" id="KW-0539">Nucleus</keyword>
<organism evidence="12 13">
    <name type="scientific">Senna tora</name>
    <dbReference type="NCBI Taxonomy" id="362788"/>
    <lineage>
        <taxon>Eukaryota</taxon>
        <taxon>Viridiplantae</taxon>
        <taxon>Streptophyta</taxon>
        <taxon>Embryophyta</taxon>
        <taxon>Tracheophyta</taxon>
        <taxon>Spermatophyta</taxon>
        <taxon>Magnoliopsida</taxon>
        <taxon>eudicotyledons</taxon>
        <taxon>Gunneridae</taxon>
        <taxon>Pentapetalae</taxon>
        <taxon>rosids</taxon>
        <taxon>fabids</taxon>
        <taxon>Fabales</taxon>
        <taxon>Fabaceae</taxon>
        <taxon>Caesalpinioideae</taxon>
        <taxon>Cassia clade</taxon>
        <taxon>Senna</taxon>
    </lineage>
</organism>
<dbReference type="InterPro" id="IPR036236">
    <property type="entry name" value="Znf_C2H2_sf"/>
</dbReference>
<keyword evidence="5" id="KW-0862">Zinc</keyword>
<dbReference type="FunFam" id="3.30.160.60:FF:000100">
    <property type="entry name" value="Zinc finger 45-like"/>
    <property type="match status" value="1"/>
</dbReference>
<dbReference type="Pfam" id="PF23115">
    <property type="entry name" value="zf-C2H2_STOP2_3rd"/>
    <property type="match status" value="1"/>
</dbReference>
<evidence type="ECO:0000256" key="3">
    <source>
        <dbReference type="ARBA" id="ARBA00022737"/>
    </source>
</evidence>
<evidence type="ECO:0000256" key="4">
    <source>
        <dbReference type="ARBA" id="ARBA00022771"/>
    </source>
</evidence>
<evidence type="ECO:0000256" key="2">
    <source>
        <dbReference type="ARBA" id="ARBA00022723"/>
    </source>
</evidence>